<evidence type="ECO:0000256" key="3">
    <source>
        <dbReference type="ARBA" id="ARBA00022723"/>
    </source>
</evidence>
<evidence type="ECO:0000256" key="2">
    <source>
        <dbReference type="ARBA" id="ARBA00022691"/>
    </source>
</evidence>
<dbReference type="SUPFAM" id="SSF102114">
    <property type="entry name" value="Radical SAM enzymes"/>
    <property type="match status" value="1"/>
</dbReference>
<dbReference type="SUPFAM" id="SSF103642">
    <property type="entry name" value="Sec-C motif"/>
    <property type="match status" value="1"/>
</dbReference>
<accession>A0ABW0LKY1</accession>
<evidence type="ECO:0000256" key="1">
    <source>
        <dbReference type="ARBA" id="ARBA00001966"/>
    </source>
</evidence>
<dbReference type="InterPro" id="IPR004027">
    <property type="entry name" value="SEC_C_motif"/>
</dbReference>
<dbReference type="InterPro" id="IPR034491">
    <property type="entry name" value="Anaerob_Ser_sulfatase-maturase"/>
</dbReference>
<dbReference type="InterPro" id="IPR013785">
    <property type="entry name" value="Aldolase_TIM"/>
</dbReference>
<keyword evidence="9" id="KW-1185">Reference proteome</keyword>
<dbReference type="EMBL" id="JBHSMC010000014">
    <property type="protein sequence ID" value="MFC5465456.1"/>
    <property type="molecule type" value="Genomic_DNA"/>
</dbReference>
<dbReference type="PROSITE" id="PS51918">
    <property type="entry name" value="RADICAL_SAM"/>
    <property type="match status" value="1"/>
</dbReference>
<dbReference type="InterPro" id="IPR007197">
    <property type="entry name" value="rSAM"/>
</dbReference>
<evidence type="ECO:0000259" key="7">
    <source>
        <dbReference type="PROSITE" id="PS51918"/>
    </source>
</evidence>
<dbReference type="SFLD" id="SFLDS00029">
    <property type="entry name" value="Radical_SAM"/>
    <property type="match status" value="1"/>
</dbReference>
<dbReference type="Pfam" id="PF04055">
    <property type="entry name" value="Radical_SAM"/>
    <property type="match status" value="1"/>
</dbReference>
<dbReference type="SFLD" id="SFLDG01072">
    <property type="entry name" value="dehydrogenase_like"/>
    <property type="match status" value="1"/>
</dbReference>
<dbReference type="Gene3D" id="3.20.20.70">
    <property type="entry name" value="Aldolase class I"/>
    <property type="match status" value="1"/>
</dbReference>
<dbReference type="RefSeq" id="WP_382351837.1">
    <property type="nucleotide sequence ID" value="NZ_JBHSMC010000014.1"/>
</dbReference>
<dbReference type="Pfam" id="PF13186">
    <property type="entry name" value="SPASM"/>
    <property type="match status" value="1"/>
</dbReference>
<dbReference type="SFLD" id="SFLDG01067">
    <property type="entry name" value="SPASM/twitch_domain_containing"/>
    <property type="match status" value="1"/>
</dbReference>
<dbReference type="Proteomes" id="UP001596147">
    <property type="component" value="Unassembled WGS sequence"/>
</dbReference>
<evidence type="ECO:0000256" key="5">
    <source>
        <dbReference type="ARBA" id="ARBA00023014"/>
    </source>
</evidence>
<dbReference type="InterPro" id="IPR058240">
    <property type="entry name" value="rSAM_sf"/>
</dbReference>
<dbReference type="SFLD" id="SFLDF00285">
    <property type="entry name" value="anaerobic_Ser-type_sulfatase-m"/>
    <property type="match status" value="1"/>
</dbReference>
<dbReference type="SFLD" id="SFLDG01384">
    <property type="entry name" value="thioether_bond_formation_requi"/>
    <property type="match status" value="1"/>
</dbReference>
<dbReference type="InterPro" id="IPR006638">
    <property type="entry name" value="Elp3/MiaA/NifB-like_rSAM"/>
</dbReference>
<gene>
    <name evidence="8" type="ORF">ACFPM4_11910</name>
</gene>
<evidence type="ECO:0000256" key="4">
    <source>
        <dbReference type="ARBA" id="ARBA00023004"/>
    </source>
</evidence>
<name>A0ABW0LKY1_9BACI</name>
<feature type="domain" description="Radical SAM core" evidence="7">
    <location>
        <begin position="10"/>
        <end position="236"/>
    </location>
</feature>
<dbReference type="NCBIfam" id="TIGR04085">
    <property type="entry name" value="rSAM_more_4Fe4S"/>
    <property type="match status" value="1"/>
</dbReference>
<comment type="caution">
    <text evidence="8">The sequence shown here is derived from an EMBL/GenBank/DDBJ whole genome shotgun (WGS) entry which is preliminary data.</text>
</comment>
<dbReference type="SFLD" id="SFLDG01386">
    <property type="entry name" value="main_SPASM_domain-containing"/>
    <property type="match status" value="1"/>
</dbReference>
<evidence type="ECO:0000313" key="8">
    <source>
        <dbReference type="EMBL" id="MFC5465456.1"/>
    </source>
</evidence>
<comment type="similarity">
    <text evidence="6">Belongs to the radical SAM superfamily. Anaerobic sulfatase-maturating enzyme family.</text>
</comment>
<evidence type="ECO:0000256" key="6">
    <source>
        <dbReference type="ARBA" id="ARBA00023601"/>
    </source>
</evidence>
<dbReference type="CDD" id="cd01335">
    <property type="entry name" value="Radical_SAM"/>
    <property type="match status" value="1"/>
</dbReference>
<dbReference type="SMART" id="SM00729">
    <property type="entry name" value="Elp3"/>
    <property type="match status" value="1"/>
</dbReference>
<keyword evidence="3" id="KW-0479">Metal-binding</keyword>
<dbReference type="InterPro" id="IPR023885">
    <property type="entry name" value="4Fe4S-binding_SPASM_dom"/>
</dbReference>
<dbReference type="Pfam" id="PF02810">
    <property type="entry name" value="SEC-C"/>
    <property type="match status" value="1"/>
</dbReference>
<organism evidence="8 9">
    <name type="scientific">Lederbergia graminis</name>
    <dbReference type="NCBI Taxonomy" id="735518"/>
    <lineage>
        <taxon>Bacteria</taxon>
        <taxon>Bacillati</taxon>
        <taxon>Bacillota</taxon>
        <taxon>Bacilli</taxon>
        <taxon>Bacillales</taxon>
        <taxon>Bacillaceae</taxon>
        <taxon>Lederbergia</taxon>
    </lineage>
</organism>
<dbReference type="PANTHER" id="PTHR43273:SF3">
    <property type="entry name" value="ANAEROBIC SULFATASE-MATURATING ENZYME HOMOLOG ASLB-RELATED"/>
    <property type="match status" value="1"/>
</dbReference>
<reference evidence="9" key="1">
    <citation type="journal article" date="2019" name="Int. J. Syst. Evol. Microbiol.">
        <title>The Global Catalogue of Microorganisms (GCM) 10K type strain sequencing project: providing services to taxonomists for standard genome sequencing and annotation.</title>
        <authorList>
            <consortium name="The Broad Institute Genomics Platform"/>
            <consortium name="The Broad Institute Genome Sequencing Center for Infectious Disease"/>
            <person name="Wu L."/>
            <person name="Ma J."/>
        </authorList>
    </citation>
    <scope>NUCLEOTIDE SEQUENCE [LARGE SCALE GENOMIC DNA]</scope>
    <source>
        <strain evidence="9">CGMCC 1.12237</strain>
    </source>
</reference>
<sequence>MEAGCMINPNSNISVMWKTVSEDCNLACDYCYYSTCGGKPGKQIKKIDVNVLEKFIKEYMAITRGVVSFAWQGGEPLLAGLNFFENVVALQAKNAPANTIISNGLQTNGTLINDRFAAFFKKYNFLIGVSLDGPREIHNLRRVYSHGKGSFDQVMKGIQHLRNNRVEFNILTVIHKDNVHRVKDLFEFYEQENFDFVQFIPCMDFHSQRIDQPGVYEITPKQYGDFLCEAFDYWYNDGNPKMSIRFFDNMLSIYVNREAELCTHKKSCAKTLVLEQNGDAFPCDFYIHPDWKIGNVGEDALTDILKHPLYDTFMQMKPNLPEKCQTCKWIKLCHGGCPRNRRWSDDLQQSDPDYFCDSFQQVYEYAHERMLPLAEKIRKNLFTQGLSYMYKGQHPARNDQCACGSGKKYKNCCMKIGL</sequence>
<comment type="cofactor">
    <cofactor evidence="1">
        <name>[4Fe-4S] cluster</name>
        <dbReference type="ChEBI" id="CHEBI:49883"/>
    </cofactor>
</comment>
<keyword evidence="2" id="KW-0949">S-adenosyl-L-methionine</keyword>
<keyword evidence="4" id="KW-0408">Iron</keyword>
<protein>
    <submittedName>
        <fullName evidence="8">Anaerobic sulfatase maturase</fullName>
    </submittedName>
</protein>
<evidence type="ECO:0000313" key="9">
    <source>
        <dbReference type="Proteomes" id="UP001596147"/>
    </source>
</evidence>
<dbReference type="NCBIfam" id="TIGR03942">
    <property type="entry name" value="sulfatase_rSAM"/>
    <property type="match status" value="1"/>
</dbReference>
<keyword evidence="5" id="KW-0411">Iron-sulfur</keyword>
<dbReference type="InterPro" id="IPR023867">
    <property type="entry name" value="Sulphatase_maturase_rSAM"/>
</dbReference>
<proteinExistence type="inferred from homology"/>
<dbReference type="PANTHER" id="PTHR43273">
    <property type="entry name" value="ANAEROBIC SULFATASE-MATURATING ENZYME HOMOLOG ASLB-RELATED"/>
    <property type="match status" value="1"/>
</dbReference>